<dbReference type="UniPathway" id="UPA00068">
    <property type="reaction ID" value="UER00108"/>
</dbReference>
<dbReference type="SUPFAM" id="SSF55347">
    <property type="entry name" value="Glyceraldehyde-3-phosphate dehydrogenase-like, C-terminal domain"/>
    <property type="match status" value="1"/>
</dbReference>
<reference evidence="10 11" key="1">
    <citation type="submission" date="2019-11" db="EMBL/GenBank/DDBJ databases">
        <title>Bacillus idriensis genome.</title>
        <authorList>
            <person name="Konopka E.N."/>
            <person name="Newman J.D."/>
        </authorList>
    </citation>
    <scope>NUCLEOTIDE SEQUENCE [LARGE SCALE GENOMIC DNA]</scope>
    <source>
        <strain evidence="10 11">DSM 19097</strain>
    </source>
</reference>
<dbReference type="InterPro" id="IPR050085">
    <property type="entry name" value="AGPR"/>
</dbReference>
<dbReference type="CDD" id="cd17895">
    <property type="entry name" value="AGPR_1_N"/>
    <property type="match status" value="1"/>
</dbReference>
<dbReference type="Gene3D" id="3.30.360.10">
    <property type="entry name" value="Dihydrodipicolinate Reductase, domain 2"/>
    <property type="match status" value="1"/>
</dbReference>
<keyword evidence="3 7" id="KW-0028">Amino-acid biosynthesis</keyword>
<dbReference type="InterPro" id="IPR000706">
    <property type="entry name" value="AGPR_type-1"/>
</dbReference>
<dbReference type="Pfam" id="PF01118">
    <property type="entry name" value="Semialdhyde_dh"/>
    <property type="match status" value="1"/>
</dbReference>
<proteinExistence type="inferred from homology"/>
<dbReference type="InterPro" id="IPR023013">
    <property type="entry name" value="AGPR_AS"/>
</dbReference>
<dbReference type="AlphaFoldDB" id="A0A6I2M3Q6"/>
<dbReference type="EMBL" id="WKKF01000001">
    <property type="protein sequence ID" value="MRX52710.1"/>
    <property type="molecule type" value="Genomic_DNA"/>
</dbReference>
<comment type="subcellular location">
    <subcellularLocation>
        <location evidence="7">Cytoplasm</location>
    </subcellularLocation>
</comment>
<keyword evidence="5 7" id="KW-0560">Oxidoreductase</keyword>
<gene>
    <name evidence="7" type="primary">argC</name>
    <name evidence="10" type="ORF">GJU41_01890</name>
</gene>
<accession>A0A6I2M3Q6</accession>
<dbReference type="EC" id="1.2.1.38" evidence="7"/>
<dbReference type="NCBIfam" id="TIGR01850">
    <property type="entry name" value="argC"/>
    <property type="match status" value="1"/>
</dbReference>
<evidence type="ECO:0000256" key="6">
    <source>
        <dbReference type="ARBA" id="ARBA00050557"/>
    </source>
</evidence>
<comment type="function">
    <text evidence="7">Catalyzes the NADPH-dependent reduction of N-acetyl-5-glutamyl phosphate to yield N-acetyl-L-glutamate 5-semialdehyde.</text>
</comment>
<sequence>MNVGIIGATGYGGNELYRLLTKHPKVDKCILYTSSEAGKAYRESYPHLTGISDELLVSIDSASIDKDVDVLFMASPPGAAAEILPQINLEQVKVIDLSGDLRLKDSALYEKWYKRKAADQKIVDAAVYGLSELNKPSIMNASILSNPGCFPTASILGLAPAVSNDLINESSIIIDAKTGVSGAGRKAGIGVHYSEVNENLKIYKVNGHQHIPEIEQALHLMNENISAITFQTHLVPMTRGIMATIYADAKGEMSSEELLACYQAFYRDSYFVRVRPLGEFPSTKEVYGSNFCDIGLSYDERTGRVTIVSVIDNLMKGAAGQAVQNFNMMNGFEETMGLELTPLYP</sequence>
<evidence type="ECO:0000256" key="1">
    <source>
        <dbReference type="ARBA" id="ARBA00004862"/>
    </source>
</evidence>
<feature type="domain" description="Semialdehyde dehydrogenase NAD-binding" evidence="9">
    <location>
        <begin position="2"/>
        <end position="141"/>
    </location>
</feature>
<evidence type="ECO:0000313" key="10">
    <source>
        <dbReference type="EMBL" id="MRX52710.1"/>
    </source>
</evidence>
<comment type="pathway">
    <text evidence="1 7">Amino-acid biosynthesis; L-arginine biosynthesis; N(2)-acetyl-L-ornithine from L-glutamate: step 3/4.</text>
</comment>
<comment type="caution">
    <text evidence="10">The sequence shown here is derived from an EMBL/GenBank/DDBJ whole genome shotgun (WGS) entry which is preliminary data.</text>
</comment>
<dbReference type="RefSeq" id="WP_154317905.1">
    <property type="nucleotide sequence ID" value="NZ_CAJFZX010000002.1"/>
</dbReference>
<evidence type="ECO:0000256" key="5">
    <source>
        <dbReference type="ARBA" id="ARBA00023002"/>
    </source>
</evidence>
<dbReference type="InterPro" id="IPR000534">
    <property type="entry name" value="Semialdehyde_DH_NAD-bd"/>
</dbReference>
<dbReference type="GO" id="GO:0006526">
    <property type="term" value="P:L-arginine biosynthetic process"/>
    <property type="evidence" value="ECO:0007669"/>
    <property type="project" value="UniProtKB-UniRule"/>
</dbReference>
<evidence type="ECO:0000259" key="9">
    <source>
        <dbReference type="SMART" id="SM00859"/>
    </source>
</evidence>
<dbReference type="Gene3D" id="3.40.50.720">
    <property type="entry name" value="NAD(P)-binding Rossmann-like Domain"/>
    <property type="match status" value="1"/>
</dbReference>
<dbReference type="InterPro" id="IPR036291">
    <property type="entry name" value="NAD(P)-bd_dom_sf"/>
</dbReference>
<dbReference type="GO" id="GO:0070401">
    <property type="term" value="F:NADP+ binding"/>
    <property type="evidence" value="ECO:0007669"/>
    <property type="project" value="InterPro"/>
</dbReference>
<keyword evidence="11" id="KW-1185">Reference proteome</keyword>
<name>A0A6I2M3Q6_9BACI</name>
<feature type="active site" evidence="7 8">
    <location>
        <position position="149"/>
    </location>
</feature>
<dbReference type="Pfam" id="PF22698">
    <property type="entry name" value="Semialdhyde_dhC_1"/>
    <property type="match status" value="1"/>
</dbReference>
<keyword evidence="4 7" id="KW-0521">NADP</keyword>
<comment type="catalytic activity">
    <reaction evidence="6 7">
        <text>N-acetyl-L-glutamate 5-semialdehyde + phosphate + NADP(+) = N-acetyl-L-glutamyl 5-phosphate + NADPH + H(+)</text>
        <dbReference type="Rhea" id="RHEA:21588"/>
        <dbReference type="ChEBI" id="CHEBI:15378"/>
        <dbReference type="ChEBI" id="CHEBI:29123"/>
        <dbReference type="ChEBI" id="CHEBI:43474"/>
        <dbReference type="ChEBI" id="CHEBI:57783"/>
        <dbReference type="ChEBI" id="CHEBI:57936"/>
        <dbReference type="ChEBI" id="CHEBI:58349"/>
        <dbReference type="EC" id="1.2.1.38"/>
    </reaction>
</comment>
<dbReference type="GO" id="GO:0051287">
    <property type="term" value="F:NAD binding"/>
    <property type="evidence" value="ECO:0007669"/>
    <property type="project" value="InterPro"/>
</dbReference>
<organism evidence="10 11">
    <name type="scientific">Metabacillus idriensis</name>
    <dbReference type="NCBI Taxonomy" id="324768"/>
    <lineage>
        <taxon>Bacteria</taxon>
        <taxon>Bacillati</taxon>
        <taxon>Bacillota</taxon>
        <taxon>Bacilli</taxon>
        <taxon>Bacillales</taxon>
        <taxon>Bacillaceae</taxon>
        <taxon>Metabacillus</taxon>
    </lineage>
</organism>
<dbReference type="SMART" id="SM00859">
    <property type="entry name" value="Semialdhyde_dh"/>
    <property type="match status" value="1"/>
</dbReference>
<keyword evidence="7" id="KW-0963">Cytoplasm</keyword>
<dbReference type="GO" id="GO:0003942">
    <property type="term" value="F:N-acetyl-gamma-glutamyl-phosphate reductase activity"/>
    <property type="evidence" value="ECO:0007669"/>
    <property type="project" value="UniProtKB-UniRule"/>
</dbReference>
<evidence type="ECO:0000256" key="3">
    <source>
        <dbReference type="ARBA" id="ARBA00022605"/>
    </source>
</evidence>
<dbReference type="PANTHER" id="PTHR32338">
    <property type="entry name" value="N-ACETYL-GAMMA-GLUTAMYL-PHOSPHATE REDUCTASE, CHLOROPLASTIC-RELATED-RELATED"/>
    <property type="match status" value="1"/>
</dbReference>
<evidence type="ECO:0000313" key="11">
    <source>
        <dbReference type="Proteomes" id="UP000441585"/>
    </source>
</evidence>
<evidence type="ECO:0000256" key="8">
    <source>
        <dbReference type="PROSITE-ProRule" id="PRU10010"/>
    </source>
</evidence>
<dbReference type="GO" id="GO:0005737">
    <property type="term" value="C:cytoplasm"/>
    <property type="evidence" value="ECO:0007669"/>
    <property type="project" value="UniProtKB-SubCell"/>
</dbReference>
<evidence type="ECO:0000256" key="7">
    <source>
        <dbReference type="HAMAP-Rule" id="MF_00150"/>
    </source>
</evidence>
<evidence type="ECO:0000256" key="2">
    <source>
        <dbReference type="ARBA" id="ARBA00022571"/>
    </source>
</evidence>
<dbReference type="Proteomes" id="UP000441585">
    <property type="component" value="Unassembled WGS sequence"/>
</dbReference>
<keyword evidence="2 7" id="KW-0055">Arginine biosynthesis</keyword>
<evidence type="ECO:0000256" key="4">
    <source>
        <dbReference type="ARBA" id="ARBA00022857"/>
    </source>
</evidence>
<dbReference type="CDD" id="cd23934">
    <property type="entry name" value="AGPR_1_C"/>
    <property type="match status" value="1"/>
</dbReference>
<dbReference type="InterPro" id="IPR058924">
    <property type="entry name" value="AGPR_dimerisation_dom"/>
</dbReference>
<protein>
    <recommendedName>
        <fullName evidence="7">N-acetyl-gamma-glutamyl-phosphate reductase</fullName>
        <shortName evidence="7">AGPR</shortName>
        <ecNumber evidence="7">1.2.1.38</ecNumber>
    </recommendedName>
    <alternativeName>
        <fullName evidence="7">N-acetyl-glutamate semialdehyde dehydrogenase</fullName>
        <shortName evidence="7">NAGSA dehydrogenase</shortName>
    </alternativeName>
</protein>
<dbReference type="PROSITE" id="PS01224">
    <property type="entry name" value="ARGC"/>
    <property type="match status" value="1"/>
</dbReference>
<dbReference type="PANTHER" id="PTHR32338:SF10">
    <property type="entry name" value="N-ACETYL-GAMMA-GLUTAMYL-PHOSPHATE REDUCTASE, CHLOROPLASTIC-RELATED"/>
    <property type="match status" value="1"/>
</dbReference>
<dbReference type="FunFam" id="3.30.360.10:FF:000014">
    <property type="entry name" value="N-acetyl-gamma-glutamyl-phosphate reductase"/>
    <property type="match status" value="1"/>
</dbReference>
<dbReference type="SUPFAM" id="SSF51735">
    <property type="entry name" value="NAD(P)-binding Rossmann-fold domains"/>
    <property type="match status" value="1"/>
</dbReference>
<dbReference type="HAMAP" id="MF_00150">
    <property type="entry name" value="ArgC_type1"/>
    <property type="match status" value="1"/>
</dbReference>
<comment type="similarity">
    <text evidence="7">Belongs to the NAGSA dehydrogenase family. Type 1 subfamily.</text>
</comment>